<dbReference type="AlphaFoldDB" id="A0A381P8G7"/>
<keyword evidence="6 12" id="KW-0812">Transmembrane</keyword>
<evidence type="ECO:0000256" key="2">
    <source>
        <dbReference type="ARBA" id="ARBA00010621"/>
    </source>
</evidence>
<evidence type="ECO:0000256" key="1">
    <source>
        <dbReference type="ARBA" id="ARBA00004651"/>
    </source>
</evidence>
<keyword evidence="9 12" id="KW-0472">Membrane</keyword>
<reference evidence="13" key="1">
    <citation type="submission" date="2018-05" db="EMBL/GenBank/DDBJ databases">
        <authorList>
            <person name="Lanie J.A."/>
            <person name="Ng W.-L."/>
            <person name="Kazmierczak K.M."/>
            <person name="Andrzejewski T.M."/>
            <person name="Davidsen T.M."/>
            <person name="Wayne K.J."/>
            <person name="Tettelin H."/>
            <person name="Glass J.I."/>
            <person name="Rusch D."/>
            <person name="Podicherti R."/>
            <person name="Tsui H.-C.T."/>
            <person name="Winkler M.E."/>
        </authorList>
    </citation>
    <scope>NUCLEOTIDE SEQUENCE</scope>
</reference>
<evidence type="ECO:0000256" key="3">
    <source>
        <dbReference type="ARBA" id="ARBA00012374"/>
    </source>
</evidence>
<dbReference type="GO" id="GO:0005886">
    <property type="term" value="C:plasma membrane"/>
    <property type="evidence" value="ECO:0007669"/>
    <property type="project" value="UniProtKB-SubCell"/>
</dbReference>
<evidence type="ECO:0000256" key="11">
    <source>
        <dbReference type="ARBA" id="ARBA00047594"/>
    </source>
</evidence>
<protein>
    <recommendedName>
        <fullName evidence="4">Undecaprenyl-diphosphatase</fullName>
        <ecNumber evidence="3">3.6.1.27</ecNumber>
    </recommendedName>
    <alternativeName>
        <fullName evidence="10">Undecaprenyl pyrophosphate phosphatase</fullName>
    </alternativeName>
</protein>
<keyword evidence="7" id="KW-0378">Hydrolase</keyword>
<keyword evidence="5" id="KW-1003">Cell membrane</keyword>
<feature type="transmembrane region" description="Helical" evidence="12">
    <location>
        <begin position="27"/>
        <end position="47"/>
    </location>
</feature>
<comment type="similarity">
    <text evidence="2">Belongs to the UppP family.</text>
</comment>
<dbReference type="PANTHER" id="PTHR30622">
    <property type="entry name" value="UNDECAPRENYL-DIPHOSPHATASE"/>
    <property type="match status" value="1"/>
</dbReference>
<feature type="transmembrane region" description="Helical" evidence="12">
    <location>
        <begin position="142"/>
        <end position="162"/>
    </location>
</feature>
<dbReference type="PANTHER" id="PTHR30622:SF2">
    <property type="entry name" value="UNDECAPRENYL-DIPHOSPHATASE"/>
    <property type="match status" value="1"/>
</dbReference>
<evidence type="ECO:0000256" key="7">
    <source>
        <dbReference type="ARBA" id="ARBA00022801"/>
    </source>
</evidence>
<evidence type="ECO:0000256" key="12">
    <source>
        <dbReference type="SAM" id="Phobius"/>
    </source>
</evidence>
<evidence type="ECO:0000256" key="5">
    <source>
        <dbReference type="ARBA" id="ARBA00022475"/>
    </source>
</evidence>
<accession>A0A381P8G7</accession>
<proteinExistence type="inferred from homology"/>
<feature type="transmembrane region" description="Helical" evidence="12">
    <location>
        <begin position="68"/>
        <end position="88"/>
    </location>
</feature>
<dbReference type="Pfam" id="PF02673">
    <property type="entry name" value="BacA"/>
    <property type="match status" value="1"/>
</dbReference>
<dbReference type="InterPro" id="IPR003824">
    <property type="entry name" value="UppP"/>
</dbReference>
<keyword evidence="8 12" id="KW-1133">Transmembrane helix</keyword>
<evidence type="ECO:0000256" key="10">
    <source>
        <dbReference type="ARBA" id="ARBA00032707"/>
    </source>
</evidence>
<name>A0A381P8G7_9ZZZZ</name>
<dbReference type="EMBL" id="UINC01000876">
    <property type="protein sequence ID" value="SUZ62549.1"/>
    <property type="molecule type" value="Genomic_DNA"/>
</dbReference>
<gene>
    <name evidence="13" type="ORF">METZ01_LOCUS15403</name>
</gene>
<comment type="subcellular location">
    <subcellularLocation>
        <location evidence="1">Cell membrane</location>
        <topology evidence="1">Multi-pass membrane protein</topology>
    </subcellularLocation>
</comment>
<dbReference type="EC" id="3.6.1.27" evidence="3"/>
<dbReference type="GO" id="GO:0050380">
    <property type="term" value="F:undecaprenyl-diphosphatase activity"/>
    <property type="evidence" value="ECO:0007669"/>
    <property type="project" value="UniProtKB-EC"/>
</dbReference>
<feature type="transmembrane region" description="Helical" evidence="12">
    <location>
        <begin position="108"/>
        <end position="130"/>
    </location>
</feature>
<organism evidence="13">
    <name type="scientific">marine metagenome</name>
    <dbReference type="NCBI Taxonomy" id="408172"/>
    <lineage>
        <taxon>unclassified sequences</taxon>
        <taxon>metagenomes</taxon>
        <taxon>ecological metagenomes</taxon>
    </lineage>
</organism>
<evidence type="ECO:0000256" key="4">
    <source>
        <dbReference type="ARBA" id="ARBA00021581"/>
    </source>
</evidence>
<evidence type="ECO:0000256" key="6">
    <source>
        <dbReference type="ARBA" id="ARBA00022692"/>
    </source>
</evidence>
<evidence type="ECO:0000256" key="8">
    <source>
        <dbReference type="ARBA" id="ARBA00022989"/>
    </source>
</evidence>
<sequence length="184" mass="20598">MLAISTIPAVLVGLFSGLSENFDLEAFFNYDFVKVALLCNGGFLIALSGLRDSMEKSTIFENPSPWQWNYKTSFFLGLFQALAMLPGISRSGMVISYGLFVGLEKKKIIQYAFFMAIPVILLSIVYKLLFSGGFDEIISPQSGLVLFLSSFVFGYLSLTFLIKFLERFSFAWFGLYCIIISVVL</sequence>
<evidence type="ECO:0000256" key="9">
    <source>
        <dbReference type="ARBA" id="ARBA00023136"/>
    </source>
</evidence>
<comment type="catalytic activity">
    <reaction evidence="11">
        <text>di-trans,octa-cis-undecaprenyl diphosphate + H2O = di-trans,octa-cis-undecaprenyl phosphate + phosphate + H(+)</text>
        <dbReference type="Rhea" id="RHEA:28094"/>
        <dbReference type="ChEBI" id="CHEBI:15377"/>
        <dbReference type="ChEBI" id="CHEBI:15378"/>
        <dbReference type="ChEBI" id="CHEBI:43474"/>
        <dbReference type="ChEBI" id="CHEBI:58405"/>
        <dbReference type="ChEBI" id="CHEBI:60392"/>
        <dbReference type="EC" id="3.6.1.27"/>
    </reaction>
</comment>
<evidence type="ECO:0000313" key="13">
    <source>
        <dbReference type="EMBL" id="SUZ62549.1"/>
    </source>
</evidence>